<comment type="caution">
    <text evidence="2">The sequence shown here is derived from an EMBL/GenBank/DDBJ whole genome shotgun (WGS) entry which is preliminary data.</text>
</comment>
<evidence type="ECO:0000313" key="2">
    <source>
        <dbReference type="EMBL" id="CAI0553024.1"/>
    </source>
</evidence>
<proteinExistence type="predicted"/>
<reference evidence="2" key="1">
    <citation type="submission" date="2022-08" db="EMBL/GenBank/DDBJ databases">
        <authorList>
            <person name="Gutierrez-Valencia J."/>
        </authorList>
    </citation>
    <scope>NUCLEOTIDE SEQUENCE</scope>
</reference>
<dbReference type="PANTHER" id="PTHR46038:SF38">
    <property type="entry name" value="GLYCOSYLTRANSFERASE-RELATED"/>
    <property type="match status" value="1"/>
</dbReference>
<feature type="region of interest" description="Disordered" evidence="1">
    <location>
        <begin position="219"/>
        <end position="245"/>
    </location>
</feature>
<sequence>MCIPEMVAKLLEGCSATLSLNLDKRPLQQDLVYFEDMVHKLLDCILLPASLLLLSSQLFLNNKEQALAHCRRMWRRIDFLHTVLELGYNFVFTKDEYVKDLGLKMRFLDTAYFGGLSMSGWSKIREKLPRFVEDMLDGSYREVLIDGLLVLTYSGFVTQLFKGDSATKEDLASAVEKITDKVSDESGSLQTEIKEVKVCARELKTWAKKVELERTKSDLNEETNQIGQVKESGNDQLKEGGNNGD</sequence>
<dbReference type="EMBL" id="CAMGYJ010000010">
    <property type="protein sequence ID" value="CAI0553024.1"/>
    <property type="molecule type" value="Genomic_DNA"/>
</dbReference>
<name>A0AAV0R6F0_9ROSI</name>
<gene>
    <name evidence="2" type="ORF">LITE_LOCUS46678</name>
</gene>
<evidence type="ECO:0000256" key="1">
    <source>
        <dbReference type="SAM" id="MobiDB-lite"/>
    </source>
</evidence>
<dbReference type="PANTHER" id="PTHR46038">
    <property type="entry name" value="EXPRESSED PROTEIN-RELATED"/>
    <property type="match status" value="1"/>
</dbReference>
<keyword evidence="3" id="KW-1185">Reference proteome</keyword>
<dbReference type="AlphaFoldDB" id="A0AAV0R6F0"/>
<accession>A0AAV0R6F0</accession>
<protein>
    <submittedName>
        <fullName evidence="2">Uncharacterized protein</fullName>
    </submittedName>
</protein>
<dbReference type="Proteomes" id="UP001154282">
    <property type="component" value="Unassembled WGS sequence"/>
</dbReference>
<dbReference type="InterPro" id="IPR044821">
    <property type="entry name" value="At1g28695/At4g15970-like"/>
</dbReference>
<evidence type="ECO:0000313" key="3">
    <source>
        <dbReference type="Proteomes" id="UP001154282"/>
    </source>
</evidence>
<organism evidence="2 3">
    <name type="scientific">Linum tenue</name>
    <dbReference type="NCBI Taxonomy" id="586396"/>
    <lineage>
        <taxon>Eukaryota</taxon>
        <taxon>Viridiplantae</taxon>
        <taxon>Streptophyta</taxon>
        <taxon>Embryophyta</taxon>
        <taxon>Tracheophyta</taxon>
        <taxon>Spermatophyta</taxon>
        <taxon>Magnoliopsida</taxon>
        <taxon>eudicotyledons</taxon>
        <taxon>Gunneridae</taxon>
        <taxon>Pentapetalae</taxon>
        <taxon>rosids</taxon>
        <taxon>fabids</taxon>
        <taxon>Malpighiales</taxon>
        <taxon>Linaceae</taxon>
        <taxon>Linum</taxon>
    </lineage>
</organism>